<keyword evidence="4" id="KW-1185">Reference proteome</keyword>
<feature type="compositionally biased region" description="Basic and acidic residues" evidence="2">
    <location>
        <begin position="94"/>
        <end position="117"/>
    </location>
</feature>
<dbReference type="AlphaFoldDB" id="A0A5C3ML18"/>
<accession>A0A5C3ML18</accession>
<feature type="coiled-coil region" evidence="1">
    <location>
        <begin position="533"/>
        <end position="560"/>
    </location>
</feature>
<evidence type="ECO:0000256" key="2">
    <source>
        <dbReference type="SAM" id="MobiDB-lite"/>
    </source>
</evidence>
<dbReference type="STRING" id="68775.A0A5C3ML18"/>
<feature type="region of interest" description="Disordered" evidence="2">
    <location>
        <begin position="94"/>
        <end position="134"/>
    </location>
</feature>
<evidence type="ECO:0000313" key="4">
    <source>
        <dbReference type="Proteomes" id="UP000308652"/>
    </source>
</evidence>
<reference evidence="3 4" key="1">
    <citation type="journal article" date="2019" name="Nat. Ecol. Evol.">
        <title>Megaphylogeny resolves global patterns of mushroom evolution.</title>
        <authorList>
            <person name="Varga T."/>
            <person name="Krizsan K."/>
            <person name="Foldi C."/>
            <person name="Dima B."/>
            <person name="Sanchez-Garcia M."/>
            <person name="Sanchez-Ramirez S."/>
            <person name="Szollosi G.J."/>
            <person name="Szarkandi J.G."/>
            <person name="Papp V."/>
            <person name="Albert L."/>
            <person name="Andreopoulos W."/>
            <person name="Angelini C."/>
            <person name="Antonin V."/>
            <person name="Barry K.W."/>
            <person name="Bougher N.L."/>
            <person name="Buchanan P."/>
            <person name="Buyck B."/>
            <person name="Bense V."/>
            <person name="Catcheside P."/>
            <person name="Chovatia M."/>
            <person name="Cooper J."/>
            <person name="Damon W."/>
            <person name="Desjardin D."/>
            <person name="Finy P."/>
            <person name="Geml J."/>
            <person name="Haridas S."/>
            <person name="Hughes K."/>
            <person name="Justo A."/>
            <person name="Karasinski D."/>
            <person name="Kautmanova I."/>
            <person name="Kiss B."/>
            <person name="Kocsube S."/>
            <person name="Kotiranta H."/>
            <person name="LaButti K.M."/>
            <person name="Lechner B.E."/>
            <person name="Liimatainen K."/>
            <person name="Lipzen A."/>
            <person name="Lukacs Z."/>
            <person name="Mihaltcheva S."/>
            <person name="Morgado L.N."/>
            <person name="Niskanen T."/>
            <person name="Noordeloos M.E."/>
            <person name="Ohm R.A."/>
            <person name="Ortiz-Santana B."/>
            <person name="Ovrebo C."/>
            <person name="Racz N."/>
            <person name="Riley R."/>
            <person name="Savchenko A."/>
            <person name="Shiryaev A."/>
            <person name="Soop K."/>
            <person name="Spirin V."/>
            <person name="Szebenyi C."/>
            <person name="Tomsovsky M."/>
            <person name="Tulloss R.E."/>
            <person name="Uehling J."/>
            <person name="Grigoriev I.V."/>
            <person name="Vagvolgyi C."/>
            <person name="Papp T."/>
            <person name="Martin F.M."/>
            <person name="Miettinen O."/>
            <person name="Hibbett D.S."/>
            <person name="Nagy L.G."/>
        </authorList>
    </citation>
    <scope>NUCLEOTIDE SEQUENCE [LARGE SCALE GENOMIC DNA]</scope>
    <source>
        <strain evidence="3 4">CBS 166.37</strain>
    </source>
</reference>
<organism evidence="3 4">
    <name type="scientific">Crucibulum laeve</name>
    <dbReference type="NCBI Taxonomy" id="68775"/>
    <lineage>
        <taxon>Eukaryota</taxon>
        <taxon>Fungi</taxon>
        <taxon>Dikarya</taxon>
        <taxon>Basidiomycota</taxon>
        <taxon>Agaricomycotina</taxon>
        <taxon>Agaricomycetes</taxon>
        <taxon>Agaricomycetidae</taxon>
        <taxon>Agaricales</taxon>
        <taxon>Agaricineae</taxon>
        <taxon>Nidulariaceae</taxon>
        <taxon>Crucibulum</taxon>
    </lineage>
</organism>
<feature type="region of interest" description="Disordered" evidence="2">
    <location>
        <begin position="40"/>
        <end position="81"/>
    </location>
</feature>
<feature type="compositionally biased region" description="Basic and acidic residues" evidence="2">
    <location>
        <begin position="125"/>
        <end position="134"/>
    </location>
</feature>
<evidence type="ECO:0000313" key="3">
    <source>
        <dbReference type="EMBL" id="TFK44638.1"/>
    </source>
</evidence>
<feature type="compositionally biased region" description="Basic and acidic residues" evidence="2">
    <location>
        <begin position="1"/>
        <end position="12"/>
    </location>
</feature>
<dbReference type="EMBL" id="ML213590">
    <property type="protein sequence ID" value="TFK44638.1"/>
    <property type="molecule type" value="Genomic_DNA"/>
</dbReference>
<dbReference type="Proteomes" id="UP000308652">
    <property type="component" value="Unassembled WGS sequence"/>
</dbReference>
<name>A0A5C3ML18_9AGAR</name>
<evidence type="ECO:0008006" key="5">
    <source>
        <dbReference type="Google" id="ProtNLM"/>
    </source>
</evidence>
<feature type="region of interest" description="Disordered" evidence="2">
    <location>
        <begin position="1"/>
        <end position="28"/>
    </location>
</feature>
<protein>
    <recommendedName>
        <fullName evidence="5">Hyaluronan-mediated motility receptor C-terminal domain-containing protein</fullName>
    </recommendedName>
</protein>
<sequence length="710" mass="79997">MFPRGPRFEPLKVPDVPAPNAYNLPTDSQLDSYKRGAFLEKTDRFSKEKESEIPGPGTYATDVKKPKSHTTKPSHSSNLADRYAILQRKVEDLERVHNEGKKSHQIEVERLKQELSRSQKINLDQSERLDKQKKHTDVLEARIQELKKSASSDQSEIKDLRVKLRMSEHERSQIASRQGDAAELKKSLHALESKRRDELRERDRRISELEKAAIMDKKKKDTAEASLQALTTTVGDQLKAAQDAVQSVENQATQAEIDAQEAKASLIALQGEATSREEALLQQLEQHRQLLSRVAEEYGQLASTSVPVSIYDNLKHQHAASQLKLLRLQRKLANSEGQVIELAHLIRQTKEINSLLYQQLTGALDEIAFHCNLPPSPQIDDLQHPDCAALIDTIQSSCIDVRSQQLDIHRVTLDLVAEFYLLKCSDLLFACSAFDKELSATEAQLQQHKLDLASTLASHEAIATRLESVQLEKVRIQDELQTTTNSFETFKASATTLSTEIADLQEQLRENALMHDAALKRERDTIQRLTGTVQKSRMAEDALRAEIDQLTTELTDAERYQEAYYSLSDEVGSLLSRNQLAEQEAAKLSKFNAEILGHNNPAQRIMYVDRIRQELAEAKHKIVMLTREQEAIIARSDDLQHEVDTYKSVMVPVGNKPRTNITRVGRPPLVNLTRSLNTSALPTSSSSEKVKQHAPSLDAVHGDMTLDEIL</sequence>
<dbReference type="OrthoDB" id="419631at2759"/>
<gene>
    <name evidence="3" type="ORF">BDQ12DRAFT_28373</name>
</gene>
<feature type="compositionally biased region" description="Basic and acidic residues" evidence="2">
    <location>
        <begin position="40"/>
        <end position="52"/>
    </location>
</feature>
<feature type="coiled-coil region" evidence="1">
    <location>
        <begin position="238"/>
        <end position="331"/>
    </location>
</feature>
<evidence type="ECO:0000256" key="1">
    <source>
        <dbReference type="SAM" id="Coils"/>
    </source>
</evidence>
<keyword evidence="1" id="KW-0175">Coiled coil</keyword>
<proteinExistence type="predicted"/>